<feature type="chain" id="PRO_5013263668" evidence="4">
    <location>
        <begin position="21"/>
        <end position="580"/>
    </location>
</feature>
<reference evidence="6" key="1">
    <citation type="submission" date="2017-08" db="EMBL/GenBank/DDBJ databases">
        <title>A dynamic microbial community with high functional redundancy inhabits the cold, oxic subseafloor aquifer.</title>
        <authorList>
            <person name="Tully B.J."/>
            <person name="Wheat C.G."/>
            <person name="Glazer B.T."/>
            <person name="Huber J.A."/>
        </authorList>
    </citation>
    <scope>NUCLEOTIDE SEQUENCE [LARGE SCALE GENOMIC DNA]</scope>
</reference>
<dbReference type="PROSITE" id="PS50293">
    <property type="entry name" value="TPR_REGION"/>
    <property type="match status" value="1"/>
</dbReference>
<name>A0A2A4XG10_9GAMM</name>
<dbReference type="PANTHER" id="PTHR44943:SF8">
    <property type="entry name" value="TPR REPEAT-CONTAINING PROTEIN MJ0263"/>
    <property type="match status" value="1"/>
</dbReference>
<accession>A0A2A4XG10</accession>
<proteinExistence type="predicted"/>
<dbReference type="SMART" id="SM00028">
    <property type="entry name" value="TPR"/>
    <property type="match status" value="5"/>
</dbReference>
<feature type="repeat" description="TPR" evidence="3">
    <location>
        <begin position="533"/>
        <end position="566"/>
    </location>
</feature>
<protein>
    <submittedName>
        <fullName evidence="5">Uncharacterized protein</fullName>
    </submittedName>
</protein>
<keyword evidence="1" id="KW-0677">Repeat</keyword>
<dbReference type="InterPro" id="IPR051685">
    <property type="entry name" value="Ycf3/AcsC/BcsC/TPR_MFPF"/>
</dbReference>
<dbReference type="AlphaFoldDB" id="A0A2A4XG10"/>
<dbReference type="EMBL" id="NVUL01000007">
    <property type="protein sequence ID" value="PCI80987.1"/>
    <property type="molecule type" value="Genomic_DNA"/>
</dbReference>
<dbReference type="SUPFAM" id="SSF48452">
    <property type="entry name" value="TPR-like"/>
    <property type="match status" value="3"/>
</dbReference>
<evidence type="ECO:0000256" key="1">
    <source>
        <dbReference type="ARBA" id="ARBA00022737"/>
    </source>
</evidence>
<dbReference type="InterPro" id="IPR011990">
    <property type="entry name" value="TPR-like_helical_dom_sf"/>
</dbReference>
<dbReference type="InterPro" id="IPR019734">
    <property type="entry name" value="TPR_rpt"/>
</dbReference>
<comment type="caution">
    <text evidence="5">The sequence shown here is derived from an EMBL/GenBank/DDBJ whole genome shotgun (WGS) entry which is preliminary data.</text>
</comment>
<dbReference type="Pfam" id="PF14559">
    <property type="entry name" value="TPR_19"/>
    <property type="match status" value="1"/>
</dbReference>
<dbReference type="Proteomes" id="UP000218767">
    <property type="component" value="Unassembled WGS sequence"/>
</dbReference>
<dbReference type="Gene3D" id="1.25.40.10">
    <property type="entry name" value="Tetratricopeptide repeat domain"/>
    <property type="match status" value="3"/>
</dbReference>
<sequence>MIYINNLILTLACASLVGCAASVAPTETDEPPARATPTLVLDEPTPEIEYGSFTEDQLYEAIVSELSAQRGRVVEAGNSYFDLAMSTRDITIIQRAIQFASVNSDTNALLQLGMLWAQLEPTNPQPQLLLSIQFLESGAFEQAISHMSRVLELGGDMDFAVLSSRTGRLDPTLRSLLIENLRRLKGEFSNQNSIHLTLVQLLAQNGNFEDALTELELLEDDTDLTANMVMLESQILQSMERPERSLRAMRIGVARFESDKTLRLSYARMLIQNEEYEQAQDQFQILVEQDPQDWETLYSIALLDTQLENFDRAIAAYTKLIGVDQRADESQYNLGIIFQEQDNFAKSIEHFRQVRIGTNNFLSAQQQATRLSIQSGRLDDAHDWLSQLSRGQPRLEVLFTTIESSLLIQEEHPDAAEQLLNTALNKFPNETDLLFARVLYYDSQSDRAGSELDLMQIIRMLPEDSRALNHLGYMLADQTTRHEEALELIERAIAISPDDPAIIDSLGWVLYKVGRHEEALVQMRRAFAAFPDDEVASHLGEVLWALGRFDEAMRVWQDALEIDPESPLIAEAMERLQVAE</sequence>
<gene>
    <name evidence="5" type="ORF">COB20_02510</name>
</gene>
<keyword evidence="4" id="KW-0732">Signal</keyword>
<feature type="signal peptide" evidence="4">
    <location>
        <begin position="1"/>
        <end position="20"/>
    </location>
</feature>
<evidence type="ECO:0000313" key="5">
    <source>
        <dbReference type="EMBL" id="PCI80987.1"/>
    </source>
</evidence>
<dbReference type="PANTHER" id="PTHR44943">
    <property type="entry name" value="CELLULOSE SYNTHASE OPERON PROTEIN C"/>
    <property type="match status" value="1"/>
</dbReference>
<evidence type="ECO:0000313" key="6">
    <source>
        <dbReference type="Proteomes" id="UP000218767"/>
    </source>
</evidence>
<dbReference type="PROSITE" id="PS50005">
    <property type="entry name" value="TPR"/>
    <property type="match status" value="1"/>
</dbReference>
<evidence type="ECO:0000256" key="4">
    <source>
        <dbReference type="SAM" id="SignalP"/>
    </source>
</evidence>
<organism evidence="5 6">
    <name type="scientific">SAR86 cluster bacterium</name>
    <dbReference type="NCBI Taxonomy" id="2030880"/>
    <lineage>
        <taxon>Bacteria</taxon>
        <taxon>Pseudomonadati</taxon>
        <taxon>Pseudomonadota</taxon>
        <taxon>Gammaproteobacteria</taxon>
        <taxon>SAR86 cluster</taxon>
    </lineage>
</organism>
<evidence type="ECO:0000256" key="3">
    <source>
        <dbReference type="PROSITE-ProRule" id="PRU00339"/>
    </source>
</evidence>
<dbReference type="Pfam" id="PF13432">
    <property type="entry name" value="TPR_16"/>
    <property type="match status" value="3"/>
</dbReference>
<keyword evidence="2 3" id="KW-0802">TPR repeat</keyword>
<evidence type="ECO:0000256" key="2">
    <source>
        <dbReference type="ARBA" id="ARBA00022803"/>
    </source>
</evidence>